<dbReference type="InterPro" id="IPR026846">
    <property type="entry name" value="Nse2(Mms21)"/>
</dbReference>
<dbReference type="SUPFAM" id="SSF57850">
    <property type="entry name" value="RING/U-box"/>
    <property type="match status" value="1"/>
</dbReference>
<evidence type="ECO:0000256" key="5">
    <source>
        <dbReference type="ARBA" id="ARBA00022723"/>
    </source>
</evidence>
<dbReference type="Gene3D" id="3.30.40.10">
    <property type="entry name" value="Zinc/RING finger domain, C3HC4 (zinc finger)"/>
    <property type="match status" value="1"/>
</dbReference>
<evidence type="ECO:0000259" key="12">
    <source>
        <dbReference type="PROSITE" id="PS51044"/>
    </source>
</evidence>
<evidence type="ECO:0000256" key="1">
    <source>
        <dbReference type="ARBA" id="ARBA00004123"/>
    </source>
</evidence>
<organism evidence="13 14">
    <name type="scientific">Aspergillus avenaceus</name>
    <dbReference type="NCBI Taxonomy" id="36643"/>
    <lineage>
        <taxon>Eukaryota</taxon>
        <taxon>Fungi</taxon>
        <taxon>Dikarya</taxon>
        <taxon>Ascomycota</taxon>
        <taxon>Pezizomycotina</taxon>
        <taxon>Eurotiomycetes</taxon>
        <taxon>Eurotiomycetidae</taxon>
        <taxon>Eurotiales</taxon>
        <taxon>Aspergillaceae</taxon>
        <taxon>Aspergillus</taxon>
        <taxon>Aspergillus subgen. Circumdati</taxon>
    </lineage>
</organism>
<name>A0A5N6TU80_ASPAV</name>
<evidence type="ECO:0000313" key="13">
    <source>
        <dbReference type="EMBL" id="KAE8149850.1"/>
    </source>
</evidence>
<dbReference type="PANTHER" id="PTHR21330:SF1">
    <property type="entry name" value="E3 SUMO-PROTEIN LIGASE NSE2"/>
    <property type="match status" value="1"/>
</dbReference>
<keyword evidence="8" id="KW-0862">Zinc</keyword>
<sequence length="433" mass="47958">MSRTETTPPLPPYEPPIAPLHASARNALLTFLKSRPLRQLQTHLQHAEEKLTDSAGEVNERVTDAKARFERRGRVDNGSVGDNGAVNGDGDGNGDDGDGDVKRFEETVKDVTGRLDEGIRGVIDAGVRVDSLVGVLGGLEGDIELSHSLPSSSRRRRRRRCDDDDDDEEEDEDDEDAESQTQPQTETGQPPSQKLNSLLDEKSTHYDNLSLTQRYSTNNAYIGFYRIIHDAKHPNDAIPPLPHASTWFSHLEDPQDSTAQSNRRSPSTDSDDITIKRERISLKCPLTLLFYRDPVTSTKCPHSFEREAIENMLAQSSSTVPAPGATGRGARRVRSVMCPVCSVSLTASDLRPDPVLLRRVRRFEAVALREREDEELGGPRKKRKSGIMLPSDDGHGTGEDAEEEDDDDDDSVRSQAQMVRVKQEMSTAPVDDD</sequence>
<evidence type="ECO:0000256" key="8">
    <source>
        <dbReference type="ARBA" id="ARBA00022833"/>
    </source>
</evidence>
<dbReference type="AlphaFoldDB" id="A0A5N6TU80"/>
<evidence type="ECO:0000256" key="10">
    <source>
        <dbReference type="PROSITE-ProRule" id="PRU00452"/>
    </source>
</evidence>
<feature type="region of interest" description="Disordered" evidence="11">
    <location>
        <begin position="371"/>
        <end position="433"/>
    </location>
</feature>
<dbReference type="GO" id="GO:0030915">
    <property type="term" value="C:Smc5-Smc6 complex"/>
    <property type="evidence" value="ECO:0007669"/>
    <property type="project" value="InterPro"/>
</dbReference>
<dbReference type="GO" id="GO:0061665">
    <property type="term" value="F:SUMO ligase activity"/>
    <property type="evidence" value="ECO:0007669"/>
    <property type="project" value="TreeGrafter"/>
</dbReference>
<proteinExistence type="inferred from homology"/>
<keyword evidence="14" id="KW-1185">Reference proteome</keyword>
<evidence type="ECO:0000256" key="6">
    <source>
        <dbReference type="ARBA" id="ARBA00022771"/>
    </source>
</evidence>
<comment type="pathway">
    <text evidence="2">Protein modification; protein sumoylation.</text>
</comment>
<feature type="compositionally biased region" description="Acidic residues" evidence="11">
    <location>
        <begin position="163"/>
        <end position="178"/>
    </location>
</feature>
<feature type="region of interest" description="Disordered" evidence="11">
    <location>
        <begin position="64"/>
        <end position="101"/>
    </location>
</feature>
<dbReference type="UniPathway" id="UPA00886"/>
<keyword evidence="6 10" id="KW-0863">Zinc-finger</keyword>
<dbReference type="PANTHER" id="PTHR21330">
    <property type="entry name" value="E3 SUMO-PROTEIN LIGASE NSE2"/>
    <property type="match status" value="1"/>
</dbReference>
<dbReference type="InterPro" id="IPR013083">
    <property type="entry name" value="Znf_RING/FYVE/PHD"/>
</dbReference>
<feature type="region of interest" description="Disordered" evidence="11">
    <location>
        <begin position="143"/>
        <end position="196"/>
    </location>
</feature>
<reference evidence="13 14" key="1">
    <citation type="submission" date="2019-04" db="EMBL/GenBank/DDBJ databases">
        <title>Friends and foes A comparative genomics study of 23 Aspergillus species from section Flavi.</title>
        <authorList>
            <consortium name="DOE Joint Genome Institute"/>
            <person name="Kjaerbolling I."/>
            <person name="Vesth T."/>
            <person name="Frisvad J.C."/>
            <person name="Nybo J.L."/>
            <person name="Theobald S."/>
            <person name="Kildgaard S."/>
            <person name="Isbrandt T."/>
            <person name="Kuo A."/>
            <person name="Sato A."/>
            <person name="Lyhne E.K."/>
            <person name="Kogle M.E."/>
            <person name="Wiebenga A."/>
            <person name="Kun R.S."/>
            <person name="Lubbers R.J."/>
            <person name="Makela M.R."/>
            <person name="Barry K."/>
            <person name="Chovatia M."/>
            <person name="Clum A."/>
            <person name="Daum C."/>
            <person name="Haridas S."/>
            <person name="He G."/>
            <person name="LaButti K."/>
            <person name="Lipzen A."/>
            <person name="Mondo S."/>
            <person name="Riley R."/>
            <person name="Salamov A."/>
            <person name="Simmons B.A."/>
            <person name="Magnuson J.K."/>
            <person name="Henrissat B."/>
            <person name="Mortensen U.H."/>
            <person name="Larsen T.O."/>
            <person name="Devries R.P."/>
            <person name="Grigoriev I.V."/>
            <person name="Machida M."/>
            <person name="Baker S.E."/>
            <person name="Andersen M.R."/>
        </authorList>
    </citation>
    <scope>NUCLEOTIDE SEQUENCE [LARGE SCALE GENOMIC DNA]</scope>
    <source>
        <strain evidence="13 14">IBT 18842</strain>
    </source>
</reference>
<dbReference type="GO" id="GO:0016925">
    <property type="term" value="P:protein sumoylation"/>
    <property type="evidence" value="ECO:0007669"/>
    <property type="project" value="UniProtKB-UniPathway"/>
</dbReference>
<feature type="domain" description="SP-RING-type" evidence="12">
    <location>
        <begin position="269"/>
        <end position="365"/>
    </location>
</feature>
<evidence type="ECO:0000256" key="11">
    <source>
        <dbReference type="SAM" id="MobiDB-lite"/>
    </source>
</evidence>
<dbReference type="InterPro" id="IPR004181">
    <property type="entry name" value="Znf_MIZ"/>
</dbReference>
<feature type="region of interest" description="Disordered" evidence="11">
    <location>
        <begin position="246"/>
        <end position="273"/>
    </location>
</feature>
<feature type="compositionally biased region" description="Basic and acidic residues" evidence="11">
    <location>
        <begin position="64"/>
        <end position="75"/>
    </location>
</feature>
<comment type="similarity">
    <text evidence="3">Belongs to the NSE2 family.</text>
</comment>
<evidence type="ECO:0000313" key="14">
    <source>
        <dbReference type="Proteomes" id="UP000325780"/>
    </source>
</evidence>
<accession>A0A5N6TU80</accession>
<dbReference type="GO" id="GO:0000724">
    <property type="term" value="P:double-strand break repair via homologous recombination"/>
    <property type="evidence" value="ECO:0007669"/>
    <property type="project" value="InterPro"/>
</dbReference>
<dbReference type="Proteomes" id="UP000325780">
    <property type="component" value="Unassembled WGS sequence"/>
</dbReference>
<evidence type="ECO:0000256" key="7">
    <source>
        <dbReference type="ARBA" id="ARBA00022786"/>
    </source>
</evidence>
<dbReference type="EMBL" id="ML742111">
    <property type="protein sequence ID" value="KAE8149850.1"/>
    <property type="molecule type" value="Genomic_DNA"/>
</dbReference>
<evidence type="ECO:0000256" key="3">
    <source>
        <dbReference type="ARBA" id="ARBA00008212"/>
    </source>
</evidence>
<dbReference type="CDD" id="cd16651">
    <property type="entry name" value="SPL-RING_NSE2"/>
    <property type="match status" value="1"/>
</dbReference>
<evidence type="ECO:0000256" key="9">
    <source>
        <dbReference type="ARBA" id="ARBA00023242"/>
    </source>
</evidence>
<dbReference type="Pfam" id="PF11789">
    <property type="entry name" value="zf-Nse"/>
    <property type="match status" value="1"/>
</dbReference>
<protein>
    <submittedName>
        <fullName evidence="13">Zinc-finger of the MIZ type in Nse subunit-domain-containing protein</fullName>
    </submittedName>
</protein>
<dbReference type="OrthoDB" id="756301at2759"/>
<dbReference type="GO" id="GO:0005634">
    <property type="term" value="C:nucleus"/>
    <property type="evidence" value="ECO:0007669"/>
    <property type="project" value="UniProtKB-SubCell"/>
</dbReference>
<keyword evidence="7" id="KW-0833">Ubl conjugation pathway</keyword>
<comment type="subcellular location">
    <subcellularLocation>
        <location evidence="1">Nucleus</location>
    </subcellularLocation>
</comment>
<dbReference type="GO" id="GO:0008270">
    <property type="term" value="F:zinc ion binding"/>
    <property type="evidence" value="ECO:0007669"/>
    <property type="project" value="UniProtKB-KW"/>
</dbReference>
<evidence type="ECO:0000256" key="2">
    <source>
        <dbReference type="ARBA" id="ARBA00004718"/>
    </source>
</evidence>
<keyword evidence="5" id="KW-0479">Metal-binding</keyword>
<evidence type="ECO:0000256" key="4">
    <source>
        <dbReference type="ARBA" id="ARBA00022679"/>
    </source>
</evidence>
<feature type="compositionally biased region" description="Low complexity" evidence="11">
    <location>
        <begin position="76"/>
        <end position="88"/>
    </location>
</feature>
<gene>
    <name evidence="13" type="ORF">BDV25DRAFT_140432</name>
</gene>
<feature type="compositionally biased region" description="Polar residues" evidence="11">
    <location>
        <begin position="256"/>
        <end position="268"/>
    </location>
</feature>
<keyword evidence="9" id="KW-0539">Nucleus</keyword>
<dbReference type="PROSITE" id="PS51044">
    <property type="entry name" value="ZF_SP_RING"/>
    <property type="match status" value="1"/>
</dbReference>
<feature type="compositionally biased region" description="Low complexity" evidence="11">
    <location>
        <begin position="179"/>
        <end position="193"/>
    </location>
</feature>
<keyword evidence="4" id="KW-0808">Transferase</keyword>
<feature type="compositionally biased region" description="Acidic residues" evidence="11">
    <location>
        <begin position="399"/>
        <end position="410"/>
    </location>
</feature>